<dbReference type="Gene3D" id="2.40.10.10">
    <property type="entry name" value="Trypsin-like serine proteases"/>
    <property type="match status" value="2"/>
</dbReference>
<evidence type="ECO:0000256" key="3">
    <source>
        <dbReference type="PROSITE-ProRule" id="PRU00339"/>
    </source>
</evidence>
<evidence type="ECO:0000256" key="1">
    <source>
        <dbReference type="ARBA" id="ARBA00022737"/>
    </source>
</evidence>
<dbReference type="InterPro" id="IPR009003">
    <property type="entry name" value="Peptidase_S1_PA"/>
</dbReference>
<keyword evidence="1" id="KW-0677">Repeat</keyword>
<dbReference type="Pfam" id="PF13365">
    <property type="entry name" value="Trypsin_2"/>
    <property type="match status" value="1"/>
</dbReference>
<dbReference type="PROSITE" id="PS50293">
    <property type="entry name" value="TPR_REGION"/>
    <property type="match status" value="1"/>
</dbReference>
<dbReference type="Pfam" id="PF13181">
    <property type="entry name" value="TPR_8"/>
    <property type="match status" value="1"/>
</dbReference>
<dbReference type="PROSITE" id="PS50005">
    <property type="entry name" value="TPR"/>
    <property type="match status" value="5"/>
</dbReference>
<evidence type="ECO:0000256" key="2">
    <source>
        <dbReference type="ARBA" id="ARBA00022803"/>
    </source>
</evidence>
<dbReference type="KEGG" id="ter:Tery_3047"/>
<dbReference type="EMBL" id="CP000393">
    <property type="protein sequence ID" value="ABG52196.1"/>
    <property type="molecule type" value="Genomic_DNA"/>
</dbReference>
<dbReference type="PANTHER" id="PTHR44943:SF8">
    <property type="entry name" value="TPR REPEAT-CONTAINING PROTEIN MJ0263"/>
    <property type="match status" value="1"/>
</dbReference>
<dbReference type="AlphaFoldDB" id="Q10ZX8"/>
<dbReference type="Pfam" id="PF00515">
    <property type="entry name" value="TPR_1"/>
    <property type="match status" value="1"/>
</dbReference>
<proteinExistence type="predicted"/>
<feature type="repeat" description="TPR" evidence="3">
    <location>
        <begin position="431"/>
        <end position="464"/>
    </location>
</feature>
<dbReference type="InterPro" id="IPR011990">
    <property type="entry name" value="TPR-like_helical_dom_sf"/>
</dbReference>
<keyword evidence="4" id="KW-1133">Transmembrane helix</keyword>
<dbReference type="SUPFAM" id="SSF48452">
    <property type="entry name" value="TPR-like"/>
    <property type="match status" value="1"/>
</dbReference>
<feature type="repeat" description="TPR" evidence="3">
    <location>
        <begin position="362"/>
        <end position="395"/>
    </location>
</feature>
<dbReference type="SUPFAM" id="SSF50494">
    <property type="entry name" value="Trypsin-like serine proteases"/>
    <property type="match status" value="1"/>
</dbReference>
<dbReference type="InterPro" id="IPR051685">
    <property type="entry name" value="Ycf3/AcsC/BcsC/TPR_MFPF"/>
</dbReference>
<keyword evidence="4" id="KW-0812">Transmembrane</keyword>
<sequence length="508" mass="58414">MRFQKKLWDLIFFLFPIKQLLISFSLLLISPTLIFFKQPAAIALMADKINQISTEFTVLIDAINPASGVIISRKKDTYYVLTANHVVETQDEYAIFTKDGERYEVDYQKIIKLPGVDLAVVEFRSSKNYQVATLADYNYQAEFRHVFVSGWPDSRLPFDEKEHLFSPGLLINKDYELAFIKDPISNGYELFYNNITKVGLSGAPVLDTQGRVIGIHGASEGTKIYDEESNSVERVSIGFSYGIPINIFLKLADKLNMGLNFQLEYSSPPPLTQKEAFSIEAYLKVPETRDISSAVAWANHGNYLYRLDKFEEALVAFERSIKIRKNFYPAWYGKANVLSALGRYDTAIDCYKKTVKIKPDFYLAWRDKGALFAYLNRHYEALISFNQVIRYKPNDFAVWYLRGNILTTHFQEYKEAIAAYNRAIELKPNFAYAWIGKGEAFYRLGNYEKAREVAQKAVKLKPNDPEFLTFLNILEKHSLPSAPIKPIPNKGKVEIINYPSRKQPNLLW</sequence>
<accession>Q10ZX8</accession>
<dbReference type="STRING" id="203124.Tery_3047"/>
<dbReference type="eggNOG" id="COG0265">
    <property type="taxonomic scope" value="Bacteria"/>
</dbReference>
<gene>
    <name evidence="5" type="ordered locus">Tery_3047</name>
</gene>
<feature type="repeat" description="TPR" evidence="3">
    <location>
        <begin position="397"/>
        <end position="430"/>
    </location>
</feature>
<dbReference type="SMART" id="SM00028">
    <property type="entry name" value="TPR"/>
    <property type="match status" value="5"/>
</dbReference>
<dbReference type="HOGENOM" id="CLU_005774_3_0_3"/>
<organism evidence="5">
    <name type="scientific">Trichodesmium erythraeum (strain IMS101)</name>
    <dbReference type="NCBI Taxonomy" id="203124"/>
    <lineage>
        <taxon>Bacteria</taxon>
        <taxon>Bacillati</taxon>
        <taxon>Cyanobacteriota</taxon>
        <taxon>Cyanophyceae</taxon>
        <taxon>Oscillatoriophycideae</taxon>
        <taxon>Oscillatoriales</taxon>
        <taxon>Microcoleaceae</taxon>
        <taxon>Trichodesmium</taxon>
    </lineage>
</organism>
<evidence type="ECO:0000256" key="4">
    <source>
        <dbReference type="SAM" id="Phobius"/>
    </source>
</evidence>
<keyword evidence="2 3" id="KW-0802">TPR repeat</keyword>
<dbReference type="eggNOG" id="COG0457">
    <property type="taxonomic scope" value="Bacteria"/>
</dbReference>
<dbReference type="OrthoDB" id="453397at2"/>
<dbReference type="RefSeq" id="WP_011612549.1">
    <property type="nucleotide sequence ID" value="NC_008312.1"/>
</dbReference>
<name>Q10ZX8_TRIEI</name>
<protein>
    <submittedName>
        <fullName evidence="5">Tetratricopeptide TPR_2</fullName>
    </submittedName>
</protein>
<dbReference type="Pfam" id="PF13432">
    <property type="entry name" value="TPR_16"/>
    <property type="match status" value="1"/>
</dbReference>
<feature type="transmembrane region" description="Helical" evidence="4">
    <location>
        <begin position="7"/>
        <end position="29"/>
    </location>
</feature>
<keyword evidence="4" id="KW-0472">Membrane</keyword>
<feature type="repeat" description="TPR" evidence="3">
    <location>
        <begin position="294"/>
        <end position="327"/>
    </location>
</feature>
<dbReference type="InterPro" id="IPR043504">
    <property type="entry name" value="Peptidase_S1_PA_chymotrypsin"/>
</dbReference>
<evidence type="ECO:0000313" key="5">
    <source>
        <dbReference type="EMBL" id="ABG52196.1"/>
    </source>
</evidence>
<feature type="repeat" description="TPR" evidence="3">
    <location>
        <begin position="328"/>
        <end position="361"/>
    </location>
</feature>
<dbReference type="PANTHER" id="PTHR44943">
    <property type="entry name" value="CELLULOSE SYNTHASE OPERON PROTEIN C"/>
    <property type="match status" value="1"/>
</dbReference>
<dbReference type="InterPro" id="IPR019734">
    <property type="entry name" value="TPR_rpt"/>
</dbReference>
<reference evidence="5" key="1">
    <citation type="submission" date="2006-06" db="EMBL/GenBank/DDBJ databases">
        <title>Complete sequence of Trichodesmium erythraeum IMS101.</title>
        <authorList>
            <consortium name="US DOE Joint Genome Institute"/>
            <person name="Copeland A."/>
            <person name="Lucas S."/>
            <person name="Lapidus A."/>
            <person name="Barry K."/>
            <person name="Detter J.C."/>
            <person name="Glavina del Rio T."/>
            <person name="Hammon N."/>
            <person name="Israni S."/>
            <person name="Dalin E."/>
            <person name="Tice H."/>
            <person name="Pitluck S."/>
            <person name="Kiss H."/>
            <person name="Munk A.C."/>
            <person name="Brettin T."/>
            <person name="Bruce D."/>
            <person name="Han C."/>
            <person name="Tapia R."/>
            <person name="Gilna P."/>
            <person name="Schmutz J."/>
            <person name="Larimer F."/>
            <person name="Land M."/>
            <person name="Hauser L."/>
            <person name="Kyrpides N."/>
            <person name="Kim E."/>
            <person name="Richardson P."/>
        </authorList>
    </citation>
    <scope>NUCLEOTIDE SEQUENCE [LARGE SCALE GENOMIC DNA]</scope>
    <source>
        <strain evidence="5">IMS101</strain>
    </source>
</reference>
<dbReference type="Gene3D" id="1.25.40.10">
    <property type="entry name" value="Tetratricopeptide repeat domain"/>
    <property type="match status" value="3"/>
</dbReference>